<gene>
    <name evidence="1" type="ORF">ATANTOWER_011271</name>
</gene>
<dbReference type="EMBL" id="JAHUTI010022123">
    <property type="protein sequence ID" value="MED6239796.1"/>
    <property type="molecule type" value="Genomic_DNA"/>
</dbReference>
<proteinExistence type="predicted"/>
<protein>
    <submittedName>
        <fullName evidence="1">Uncharacterized protein</fullName>
    </submittedName>
</protein>
<sequence length="82" mass="9124">MDFPNTVYNLGSPVSASPLQVIQLAEELKLALYIQLNQEERDNLRAQLPEETAQALIDWLRTGSISTLVLCLALVPAVEMKK</sequence>
<reference evidence="1 2" key="1">
    <citation type="submission" date="2021-07" db="EMBL/GenBank/DDBJ databases">
        <authorList>
            <person name="Palmer J.M."/>
        </authorList>
    </citation>
    <scope>NUCLEOTIDE SEQUENCE [LARGE SCALE GENOMIC DNA]</scope>
    <source>
        <strain evidence="1 2">AT_MEX2019</strain>
        <tissue evidence="1">Muscle</tissue>
    </source>
</reference>
<organism evidence="1 2">
    <name type="scientific">Ataeniobius toweri</name>
    <dbReference type="NCBI Taxonomy" id="208326"/>
    <lineage>
        <taxon>Eukaryota</taxon>
        <taxon>Metazoa</taxon>
        <taxon>Chordata</taxon>
        <taxon>Craniata</taxon>
        <taxon>Vertebrata</taxon>
        <taxon>Euteleostomi</taxon>
        <taxon>Actinopterygii</taxon>
        <taxon>Neopterygii</taxon>
        <taxon>Teleostei</taxon>
        <taxon>Neoteleostei</taxon>
        <taxon>Acanthomorphata</taxon>
        <taxon>Ovalentaria</taxon>
        <taxon>Atherinomorphae</taxon>
        <taxon>Cyprinodontiformes</taxon>
        <taxon>Goodeidae</taxon>
        <taxon>Ataeniobius</taxon>
    </lineage>
</organism>
<dbReference type="Proteomes" id="UP001345963">
    <property type="component" value="Unassembled WGS sequence"/>
</dbReference>
<name>A0ABU7ANK0_9TELE</name>
<keyword evidence="2" id="KW-1185">Reference proteome</keyword>
<comment type="caution">
    <text evidence="1">The sequence shown here is derived from an EMBL/GenBank/DDBJ whole genome shotgun (WGS) entry which is preliminary data.</text>
</comment>
<evidence type="ECO:0000313" key="2">
    <source>
        <dbReference type="Proteomes" id="UP001345963"/>
    </source>
</evidence>
<accession>A0ABU7ANK0</accession>
<feature type="non-terminal residue" evidence="1">
    <location>
        <position position="82"/>
    </location>
</feature>
<evidence type="ECO:0000313" key="1">
    <source>
        <dbReference type="EMBL" id="MED6239796.1"/>
    </source>
</evidence>